<proteinExistence type="predicted"/>
<keyword evidence="2" id="KW-1185">Reference proteome</keyword>
<accession>A0AA86STQ2</accession>
<organism evidence="1 2">
    <name type="scientific">Sphenostylis stenocarpa</name>
    <dbReference type="NCBI Taxonomy" id="92480"/>
    <lineage>
        <taxon>Eukaryota</taxon>
        <taxon>Viridiplantae</taxon>
        <taxon>Streptophyta</taxon>
        <taxon>Embryophyta</taxon>
        <taxon>Tracheophyta</taxon>
        <taxon>Spermatophyta</taxon>
        <taxon>Magnoliopsida</taxon>
        <taxon>eudicotyledons</taxon>
        <taxon>Gunneridae</taxon>
        <taxon>Pentapetalae</taxon>
        <taxon>rosids</taxon>
        <taxon>fabids</taxon>
        <taxon>Fabales</taxon>
        <taxon>Fabaceae</taxon>
        <taxon>Papilionoideae</taxon>
        <taxon>50 kb inversion clade</taxon>
        <taxon>NPAAA clade</taxon>
        <taxon>indigoferoid/millettioid clade</taxon>
        <taxon>Phaseoleae</taxon>
        <taxon>Sphenostylis</taxon>
    </lineage>
</organism>
<sequence length="71" mass="8073">MNSIKYVAVSEVFDPHLTPMSLSKQHFGVSHQKNRGGKGIKKSRLNRMVAMCSCYLRACKRVFILLTFQSP</sequence>
<evidence type="ECO:0000313" key="1">
    <source>
        <dbReference type="EMBL" id="CAJ1972522.1"/>
    </source>
</evidence>
<protein>
    <submittedName>
        <fullName evidence="1">Uncharacterized protein</fullName>
    </submittedName>
</protein>
<dbReference type="Gramene" id="rna-AYBTSS11_LOCUS24571">
    <property type="protein sequence ID" value="CAJ1972522.1"/>
    <property type="gene ID" value="gene-AYBTSS11_LOCUS24571"/>
</dbReference>
<evidence type="ECO:0000313" key="2">
    <source>
        <dbReference type="Proteomes" id="UP001189624"/>
    </source>
</evidence>
<reference evidence="1" key="1">
    <citation type="submission" date="2023-10" db="EMBL/GenBank/DDBJ databases">
        <authorList>
            <person name="Domelevo Entfellner J.-B."/>
        </authorList>
    </citation>
    <scope>NUCLEOTIDE SEQUENCE</scope>
</reference>
<gene>
    <name evidence="1" type="ORF">AYBTSS11_LOCUS24571</name>
</gene>
<dbReference type="EMBL" id="OY731405">
    <property type="protein sequence ID" value="CAJ1972522.1"/>
    <property type="molecule type" value="Genomic_DNA"/>
</dbReference>
<dbReference type="AlphaFoldDB" id="A0AA86STQ2"/>
<name>A0AA86STQ2_9FABA</name>
<dbReference type="Proteomes" id="UP001189624">
    <property type="component" value="Chromosome 8"/>
</dbReference>